<evidence type="ECO:0000313" key="7">
    <source>
        <dbReference type="EMBL" id="CAJ0962115.1"/>
    </source>
</evidence>
<sequence>MHKEVRIPFHHPVLVESGSSERSTRWSAQWTRPESDPGLGRLITLLLFVTTSLAQEKGVVPVARCGASFAESHKPVQLQVNENTDCTWNIDRPSNETTRVIFSILDLNPGADCSQENITIFDENFDVLGVLCPNAPRINVYESPGSVHIRVSTDSAAFVRTAYFLYYSVTPENAVDCGGNLRGYSGTISSPNYPNRHPHFAFCLWHLEVPKNAKVKLSFSEIFIEIDPLCRFDLIALYDGPDTNSPVLDILCGRTVAELETTSNTLTLLFSADYANSYYGFSVDYSAIPQSNNSSLSCSGDSMTVILNPDYINGLGYNALDLTLIDPSCVAQSAKPLVFEVPFSGCGTVKKVEDHLIYYTNTIHGRPGGGVITRHKELQFIVTCELDSDSTAEIMYMTTDDVIHDQQESGKYDVSLAFYHTQDFNSPVLDSPYFIDLNDTVYLQASVGTQDPDLTVFVDTCYTSPQSTFQAPNYDLIRNGCTKDDTYHNFPSGSGYARFSFSAFRFLNAHTSVYLQCRVVICDINDPGSRCNKGCITRQRRDLNSKVWKTHAVLGPIRLKRHSESEASGSFNEKKDEVIKTDQGSLYVVGIPVLVVNVAIFALVLLKYYRKEPTGYRYLPVATQ</sequence>
<organism evidence="7 8">
    <name type="scientific">Ranitomeya imitator</name>
    <name type="common">mimic poison frog</name>
    <dbReference type="NCBI Taxonomy" id="111125"/>
    <lineage>
        <taxon>Eukaryota</taxon>
        <taxon>Metazoa</taxon>
        <taxon>Chordata</taxon>
        <taxon>Craniata</taxon>
        <taxon>Vertebrata</taxon>
        <taxon>Euteleostomi</taxon>
        <taxon>Amphibia</taxon>
        <taxon>Batrachia</taxon>
        <taxon>Anura</taxon>
        <taxon>Neobatrachia</taxon>
        <taxon>Hyloidea</taxon>
        <taxon>Dendrobatidae</taxon>
        <taxon>Dendrobatinae</taxon>
        <taxon>Ranitomeya</taxon>
    </lineage>
</organism>
<keyword evidence="4" id="KW-0472">Membrane</keyword>
<dbReference type="InterPro" id="IPR055356">
    <property type="entry name" value="ZP-N"/>
</dbReference>
<evidence type="ECO:0000256" key="4">
    <source>
        <dbReference type="SAM" id="Phobius"/>
    </source>
</evidence>
<dbReference type="CDD" id="cd00041">
    <property type="entry name" value="CUB"/>
    <property type="match status" value="1"/>
</dbReference>
<feature type="domain" description="CUB" evidence="5">
    <location>
        <begin position="65"/>
        <end position="170"/>
    </location>
</feature>
<evidence type="ECO:0000259" key="6">
    <source>
        <dbReference type="PROSITE" id="PS51034"/>
    </source>
</evidence>
<dbReference type="Pfam" id="PF23344">
    <property type="entry name" value="ZP-N"/>
    <property type="match status" value="1"/>
</dbReference>
<evidence type="ECO:0000256" key="3">
    <source>
        <dbReference type="PROSITE-ProRule" id="PRU00059"/>
    </source>
</evidence>
<evidence type="ECO:0000313" key="8">
    <source>
        <dbReference type="Proteomes" id="UP001176940"/>
    </source>
</evidence>
<name>A0ABN9M8X4_9NEOB</name>
<protein>
    <recommendedName>
        <fullName evidence="9">CUB and zona pellucida-like domain-containing protein 1</fullName>
    </recommendedName>
</protein>
<dbReference type="InterPro" id="IPR035914">
    <property type="entry name" value="Sperma_CUB_dom_sf"/>
</dbReference>
<dbReference type="Pfam" id="PF00100">
    <property type="entry name" value="Zona_pellucida"/>
    <property type="match status" value="1"/>
</dbReference>
<evidence type="ECO:0000256" key="2">
    <source>
        <dbReference type="ARBA" id="ARBA00023157"/>
    </source>
</evidence>
<keyword evidence="8" id="KW-1185">Reference proteome</keyword>
<dbReference type="Gene3D" id="2.60.40.3210">
    <property type="entry name" value="Zona pellucida, ZP-N domain"/>
    <property type="match status" value="1"/>
</dbReference>
<evidence type="ECO:0000256" key="1">
    <source>
        <dbReference type="ARBA" id="ARBA00022729"/>
    </source>
</evidence>
<keyword evidence="1" id="KW-0732">Signal</keyword>
<dbReference type="PROSITE" id="PS51034">
    <property type="entry name" value="ZP_2"/>
    <property type="match status" value="1"/>
</dbReference>
<comment type="caution">
    <text evidence="7">The sequence shown here is derived from an EMBL/GenBank/DDBJ whole genome shotgun (WGS) entry which is preliminary data.</text>
</comment>
<dbReference type="Gene3D" id="2.60.40.4100">
    <property type="entry name" value="Zona pellucida, ZP-C domain"/>
    <property type="match status" value="1"/>
</dbReference>
<dbReference type="SMART" id="SM00241">
    <property type="entry name" value="ZP"/>
    <property type="match status" value="1"/>
</dbReference>
<dbReference type="PROSITE" id="PS01180">
    <property type="entry name" value="CUB"/>
    <property type="match status" value="2"/>
</dbReference>
<dbReference type="PANTHER" id="PTHR14002:SF27">
    <property type="entry name" value="CUB AND ZONA PELLUCIDA-LIKE DOMAIN-CONTAINING PROTEIN 1"/>
    <property type="match status" value="1"/>
</dbReference>
<dbReference type="Pfam" id="PF00431">
    <property type="entry name" value="CUB"/>
    <property type="match status" value="1"/>
</dbReference>
<keyword evidence="4" id="KW-0812">Transmembrane</keyword>
<keyword evidence="2" id="KW-1015">Disulfide bond</keyword>
<dbReference type="SMART" id="SM00042">
    <property type="entry name" value="CUB"/>
    <property type="match status" value="2"/>
</dbReference>
<accession>A0ABN9M8X4</accession>
<dbReference type="InterPro" id="IPR000859">
    <property type="entry name" value="CUB_dom"/>
</dbReference>
<feature type="transmembrane region" description="Helical" evidence="4">
    <location>
        <begin position="586"/>
        <end position="609"/>
    </location>
</feature>
<feature type="domain" description="ZP" evidence="6">
    <location>
        <begin position="297"/>
        <end position="538"/>
    </location>
</feature>
<keyword evidence="4" id="KW-1133">Transmembrane helix</keyword>
<dbReference type="SUPFAM" id="SSF49854">
    <property type="entry name" value="Spermadhesin, CUB domain"/>
    <property type="match status" value="2"/>
</dbReference>
<dbReference type="InterPro" id="IPR042235">
    <property type="entry name" value="ZP-C_dom"/>
</dbReference>
<dbReference type="Gene3D" id="2.60.120.290">
    <property type="entry name" value="Spermadhesin, CUB domain"/>
    <property type="match status" value="2"/>
</dbReference>
<dbReference type="InterPro" id="IPR055355">
    <property type="entry name" value="ZP-C"/>
</dbReference>
<dbReference type="PANTHER" id="PTHR14002">
    <property type="entry name" value="ENDOGLIN/TGF-BETA RECEPTOR TYPE III"/>
    <property type="match status" value="1"/>
</dbReference>
<dbReference type="InterPro" id="IPR001507">
    <property type="entry name" value="ZP_dom"/>
</dbReference>
<feature type="domain" description="CUB" evidence="5">
    <location>
        <begin position="177"/>
        <end position="288"/>
    </location>
</feature>
<comment type="caution">
    <text evidence="3">Lacks conserved residue(s) required for the propagation of feature annotation.</text>
</comment>
<evidence type="ECO:0000259" key="5">
    <source>
        <dbReference type="PROSITE" id="PS01180"/>
    </source>
</evidence>
<gene>
    <name evidence="7" type="ORF">RIMI_LOCUS18049578</name>
</gene>
<proteinExistence type="predicted"/>
<evidence type="ECO:0008006" key="9">
    <source>
        <dbReference type="Google" id="ProtNLM"/>
    </source>
</evidence>
<dbReference type="EMBL" id="CAUEEQ010054156">
    <property type="protein sequence ID" value="CAJ0962115.1"/>
    <property type="molecule type" value="Genomic_DNA"/>
</dbReference>
<reference evidence="7" key="1">
    <citation type="submission" date="2023-07" db="EMBL/GenBank/DDBJ databases">
        <authorList>
            <person name="Stuckert A."/>
        </authorList>
    </citation>
    <scope>NUCLEOTIDE SEQUENCE</scope>
</reference>
<dbReference type="Proteomes" id="UP001176940">
    <property type="component" value="Unassembled WGS sequence"/>
</dbReference>